<keyword evidence="4" id="KW-0378">Hydrolase</keyword>
<name>A0A1G7ZPZ2_9VIBR</name>
<dbReference type="PANTHER" id="PTHR12992:SF11">
    <property type="entry name" value="MITOCHONDRIAL COENZYME A DIPHOSPHATASE NUDT8"/>
    <property type="match status" value="1"/>
</dbReference>
<dbReference type="RefSeq" id="WP_176765558.1">
    <property type="nucleotide sequence ID" value="NZ_FNDD01000008.1"/>
</dbReference>
<evidence type="ECO:0000313" key="8">
    <source>
        <dbReference type="EMBL" id="SDH10616.1"/>
    </source>
</evidence>
<gene>
    <name evidence="8" type="ORF">SAMN04488136_10895</name>
</gene>
<dbReference type="Gene3D" id="3.90.79.10">
    <property type="entry name" value="Nucleoside Triphosphate Pyrophosphohydrolase"/>
    <property type="match status" value="1"/>
</dbReference>
<evidence type="ECO:0000256" key="5">
    <source>
        <dbReference type="ARBA" id="ARBA00022842"/>
    </source>
</evidence>
<evidence type="ECO:0000256" key="4">
    <source>
        <dbReference type="ARBA" id="ARBA00022801"/>
    </source>
</evidence>
<dbReference type="Proteomes" id="UP000198854">
    <property type="component" value="Unassembled WGS sequence"/>
</dbReference>
<reference evidence="8 9" key="1">
    <citation type="submission" date="2016-10" db="EMBL/GenBank/DDBJ databases">
        <authorList>
            <person name="de Groot N.N."/>
        </authorList>
    </citation>
    <scope>NUCLEOTIDE SEQUENCE [LARGE SCALE GENOMIC DNA]</scope>
    <source>
        <strain evidence="8 9">CGMCC 1.10228</strain>
    </source>
</reference>
<dbReference type="InterPro" id="IPR000086">
    <property type="entry name" value="NUDIX_hydrolase_dom"/>
</dbReference>
<keyword evidence="9" id="KW-1185">Reference proteome</keyword>
<keyword evidence="6" id="KW-0464">Manganese</keyword>
<dbReference type="InterPro" id="IPR045121">
    <property type="entry name" value="CoAse"/>
</dbReference>
<dbReference type="EMBL" id="FNDD01000008">
    <property type="protein sequence ID" value="SDH10616.1"/>
    <property type="molecule type" value="Genomic_DNA"/>
</dbReference>
<dbReference type="GO" id="GO:0046872">
    <property type="term" value="F:metal ion binding"/>
    <property type="evidence" value="ECO:0007669"/>
    <property type="project" value="UniProtKB-KW"/>
</dbReference>
<evidence type="ECO:0000256" key="1">
    <source>
        <dbReference type="ARBA" id="ARBA00001936"/>
    </source>
</evidence>
<keyword evidence="3" id="KW-0479">Metal-binding</keyword>
<evidence type="ECO:0000256" key="3">
    <source>
        <dbReference type="ARBA" id="ARBA00022723"/>
    </source>
</evidence>
<comment type="cofactor">
    <cofactor evidence="2">
        <name>Mg(2+)</name>
        <dbReference type="ChEBI" id="CHEBI:18420"/>
    </cofactor>
</comment>
<organism evidence="8 9">
    <name type="scientific">Vibrio xiamenensis</name>
    <dbReference type="NCBI Taxonomy" id="861298"/>
    <lineage>
        <taxon>Bacteria</taxon>
        <taxon>Pseudomonadati</taxon>
        <taxon>Pseudomonadota</taxon>
        <taxon>Gammaproteobacteria</taxon>
        <taxon>Vibrionales</taxon>
        <taxon>Vibrionaceae</taxon>
        <taxon>Vibrio</taxon>
    </lineage>
</organism>
<evidence type="ECO:0000256" key="2">
    <source>
        <dbReference type="ARBA" id="ARBA00001946"/>
    </source>
</evidence>
<protein>
    <submittedName>
        <fullName evidence="8">8-oxo-dGTP pyrophosphatase MutT, NUDIX family</fullName>
    </submittedName>
</protein>
<dbReference type="InterPro" id="IPR015797">
    <property type="entry name" value="NUDIX_hydrolase-like_dom_sf"/>
</dbReference>
<evidence type="ECO:0000259" key="7">
    <source>
        <dbReference type="PROSITE" id="PS51462"/>
    </source>
</evidence>
<dbReference type="NCBIfam" id="NF007980">
    <property type="entry name" value="PRK10707.1"/>
    <property type="match status" value="1"/>
</dbReference>
<proteinExistence type="predicted"/>
<evidence type="ECO:0000256" key="6">
    <source>
        <dbReference type="ARBA" id="ARBA00023211"/>
    </source>
</evidence>
<dbReference type="Pfam" id="PF00293">
    <property type="entry name" value="NUDIX"/>
    <property type="match status" value="1"/>
</dbReference>
<dbReference type="CDD" id="cd03426">
    <property type="entry name" value="NUDIX_CoAse_Nudt7"/>
    <property type="match status" value="1"/>
</dbReference>
<comment type="cofactor">
    <cofactor evidence="1">
        <name>Mn(2+)</name>
        <dbReference type="ChEBI" id="CHEBI:29035"/>
    </cofactor>
</comment>
<dbReference type="PANTHER" id="PTHR12992">
    <property type="entry name" value="NUDIX HYDROLASE"/>
    <property type="match status" value="1"/>
</dbReference>
<dbReference type="GO" id="GO:0010945">
    <property type="term" value="F:coenzyme A diphosphatase activity"/>
    <property type="evidence" value="ECO:0007669"/>
    <property type="project" value="InterPro"/>
</dbReference>
<dbReference type="AlphaFoldDB" id="A0A1G7ZPZ2"/>
<sequence>MTRSELLQQFQLHPPADYHRQAVARVAHFKPQELRKAAVLIGFVERPSGLHVIFTKRAAHLKHHPGQISFPGGKFEDSDITLDATALRETQEEAGIGRESVNIFGQMPELATISRFTVTPFLAFVSPDYQPHIDPNEVEQLFEVPADIVLDPRELHSHSFQIKGRRHTVFGISYQNHFIWGMTAQVIQALQKQFHYFK</sequence>
<dbReference type="PROSITE" id="PS51462">
    <property type="entry name" value="NUDIX"/>
    <property type="match status" value="1"/>
</dbReference>
<keyword evidence="5" id="KW-0460">Magnesium</keyword>
<accession>A0A1G7ZPZ2</accession>
<dbReference type="SUPFAM" id="SSF55811">
    <property type="entry name" value="Nudix"/>
    <property type="match status" value="1"/>
</dbReference>
<evidence type="ECO:0000313" key="9">
    <source>
        <dbReference type="Proteomes" id="UP000198854"/>
    </source>
</evidence>
<feature type="domain" description="Nudix hydrolase" evidence="7">
    <location>
        <begin position="34"/>
        <end position="168"/>
    </location>
</feature>
<dbReference type="STRING" id="861298.SAMN04488136_10895"/>